<evidence type="ECO:0000256" key="1">
    <source>
        <dbReference type="SAM" id="MobiDB-lite"/>
    </source>
</evidence>
<evidence type="ECO:0000313" key="2">
    <source>
        <dbReference type="EMBL" id="KKM61104.1"/>
    </source>
</evidence>
<accession>A0A0F9IUS8</accession>
<protein>
    <submittedName>
        <fullName evidence="2">Uncharacterized protein</fullName>
    </submittedName>
</protein>
<sequence>MNNHRLKAEVSGETKSRLKGDSLVSTQMALPSSHRMMVAWEKFCESDEFKNALRWAVETKYDDGREVNPLQREQHAKGAMWLAFTKGMEISEASHPKGGGI</sequence>
<organism evidence="2">
    <name type="scientific">marine sediment metagenome</name>
    <dbReference type="NCBI Taxonomy" id="412755"/>
    <lineage>
        <taxon>unclassified sequences</taxon>
        <taxon>metagenomes</taxon>
        <taxon>ecological metagenomes</taxon>
    </lineage>
</organism>
<comment type="caution">
    <text evidence="2">The sequence shown here is derived from an EMBL/GenBank/DDBJ whole genome shotgun (WGS) entry which is preliminary data.</text>
</comment>
<proteinExistence type="predicted"/>
<dbReference type="EMBL" id="LAZR01011551">
    <property type="protein sequence ID" value="KKM61104.1"/>
    <property type="molecule type" value="Genomic_DNA"/>
</dbReference>
<feature type="region of interest" description="Disordered" evidence="1">
    <location>
        <begin position="1"/>
        <end position="20"/>
    </location>
</feature>
<dbReference type="AlphaFoldDB" id="A0A0F9IUS8"/>
<name>A0A0F9IUS8_9ZZZZ</name>
<gene>
    <name evidence="2" type="ORF">LCGC14_1535070</name>
</gene>
<reference evidence="2" key="1">
    <citation type="journal article" date="2015" name="Nature">
        <title>Complex archaea that bridge the gap between prokaryotes and eukaryotes.</title>
        <authorList>
            <person name="Spang A."/>
            <person name="Saw J.H."/>
            <person name="Jorgensen S.L."/>
            <person name="Zaremba-Niedzwiedzka K."/>
            <person name="Martijn J."/>
            <person name="Lind A.E."/>
            <person name="van Eijk R."/>
            <person name="Schleper C."/>
            <person name="Guy L."/>
            <person name="Ettema T.J."/>
        </authorList>
    </citation>
    <scope>NUCLEOTIDE SEQUENCE</scope>
</reference>